<dbReference type="Pfam" id="PF03788">
    <property type="entry name" value="LrgA"/>
    <property type="match status" value="1"/>
</dbReference>
<comment type="subcellular location">
    <subcellularLocation>
        <location evidence="1">Cell membrane</location>
        <topology evidence="1">Multi-pass membrane protein</topology>
    </subcellularLocation>
</comment>
<comment type="caution">
    <text evidence="7">The sequence shown here is derived from an EMBL/GenBank/DDBJ whole genome shotgun (WGS) entry which is preliminary data.</text>
</comment>
<feature type="transmembrane region" description="Helical" evidence="6">
    <location>
        <begin position="83"/>
        <end position="105"/>
    </location>
</feature>
<organism evidence="7 8">
    <name type="scientific">Thauera sinica</name>
    <dbReference type="NCBI Taxonomy" id="2665146"/>
    <lineage>
        <taxon>Bacteria</taxon>
        <taxon>Pseudomonadati</taxon>
        <taxon>Pseudomonadota</taxon>
        <taxon>Betaproteobacteria</taxon>
        <taxon>Rhodocyclales</taxon>
        <taxon>Zoogloeaceae</taxon>
        <taxon>Thauera</taxon>
    </lineage>
</organism>
<proteinExistence type="predicted"/>
<evidence type="ECO:0000256" key="5">
    <source>
        <dbReference type="ARBA" id="ARBA00023136"/>
    </source>
</evidence>
<feature type="transmembrane region" description="Helical" evidence="6">
    <location>
        <begin position="57"/>
        <end position="77"/>
    </location>
</feature>
<keyword evidence="3 6" id="KW-0812">Transmembrane</keyword>
<sequence length="121" mass="12500">MIAALTVLLVFQLLGEVIARALSLPVPGPVIGMALLFLALLIRGGPGEDLRQTAGTLLQHLSLLFVPAGTGIVLYGDRLATEWLPLLAALVASTALAIAVTAVVLRALTRQRPSSAGGARQ</sequence>
<keyword evidence="5 6" id="KW-0472">Membrane</keyword>
<evidence type="ECO:0000256" key="1">
    <source>
        <dbReference type="ARBA" id="ARBA00004651"/>
    </source>
</evidence>
<dbReference type="PANTHER" id="PTHR33931">
    <property type="entry name" value="HOLIN-LIKE PROTEIN CIDA-RELATED"/>
    <property type="match status" value="1"/>
</dbReference>
<evidence type="ECO:0000256" key="6">
    <source>
        <dbReference type="SAM" id="Phobius"/>
    </source>
</evidence>
<protein>
    <submittedName>
        <fullName evidence="7">CidA/LrgA family protein</fullName>
    </submittedName>
</protein>
<name>A0ABW1ALV9_9RHOO</name>
<dbReference type="InterPro" id="IPR005538">
    <property type="entry name" value="LrgA/CidA"/>
</dbReference>
<dbReference type="EMBL" id="JBHSOG010000007">
    <property type="protein sequence ID" value="MFC5767986.1"/>
    <property type="molecule type" value="Genomic_DNA"/>
</dbReference>
<gene>
    <name evidence="7" type="ORF">ACFPTN_01235</name>
</gene>
<keyword evidence="2" id="KW-1003">Cell membrane</keyword>
<accession>A0ABW1ALV9</accession>
<evidence type="ECO:0000256" key="3">
    <source>
        <dbReference type="ARBA" id="ARBA00022692"/>
    </source>
</evidence>
<evidence type="ECO:0000313" key="7">
    <source>
        <dbReference type="EMBL" id="MFC5767986.1"/>
    </source>
</evidence>
<dbReference type="PANTHER" id="PTHR33931:SF2">
    <property type="entry name" value="HOLIN-LIKE PROTEIN CIDA"/>
    <property type="match status" value="1"/>
</dbReference>
<evidence type="ECO:0000256" key="2">
    <source>
        <dbReference type="ARBA" id="ARBA00022475"/>
    </source>
</evidence>
<dbReference type="RefSeq" id="WP_096448776.1">
    <property type="nucleotide sequence ID" value="NZ_JBHSOG010000007.1"/>
</dbReference>
<keyword evidence="4 6" id="KW-1133">Transmembrane helix</keyword>
<evidence type="ECO:0000256" key="4">
    <source>
        <dbReference type="ARBA" id="ARBA00022989"/>
    </source>
</evidence>
<evidence type="ECO:0000313" key="8">
    <source>
        <dbReference type="Proteomes" id="UP001595974"/>
    </source>
</evidence>
<dbReference type="Proteomes" id="UP001595974">
    <property type="component" value="Unassembled WGS sequence"/>
</dbReference>
<feature type="transmembrane region" description="Helical" evidence="6">
    <location>
        <begin position="29"/>
        <end position="45"/>
    </location>
</feature>
<keyword evidence="8" id="KW-1185">Reference proteome</keyword>
<reference evidence="8" key="1">
    <citation type="journal article" date="2019" name="Int. J. Syst. Evol. Microbiol.">
        <title>The Global Catalogue of Microorganisms (GCM) 10K type strain sequencing project: providing services to taxonomists for standard genome sequencing and annotation.</title>
        <authorList>
            <consortium name="The Broad Institute Genomics Platform"/>
            <consortium name="The Broad Institute Genome Sequencing Center for Infectious Disease"/>
            <person name="Wu L."/>
            <person name="Ma J."/>
        </authorList>
    </citation>
    <scope>NUCLEOTIDE SEQUENCE [LARGE SCALE GENOMIC DNA]</scope>
    <source>
        <strain evidence="8">SHR3</strain>
    </source>
</reference>